<evidence type="ECO:0000313" key="3">
    <source>
        <dbReference type="EMBL" id="KAG5678355.1"/>
    </source>
</evidence>
<feature type="region of interest" description="Disordered" evidence="1">
    <location>
        <begin position="200"/>
        <end position="219"/>
    </location>
</feature>
<gene>
    <name evidence="3" type="ORF">PVAND_008037</name>
</gene>
<evidence type="ECO:0000313" key="4">
    <source>
        <dbReference type="Proteomes" id="UP001107558"/>
    </source>
</evidence>
<keyword evidence="2" id="KW-0732">Signal</keyword>
<protein>
    <submittedName>
        <fullName evidence="3">Uncharacterized protein</fullName>
    </submittedName>
</protein>
<feature type="compositionally biased region" description="Polar residues" evidence="1">
    <location>
        <begin position="123"/>
        <end position="145"/>
    </location>
</feature>
<feature type="region of interest" description="Disordered" evidence="1">
    <location>
        <begin position="34"/>
        <end position="58"/>
    </location>
</feature>
<feature type="region of interest" description="Disordered" evidence="1">
    <location>
        <begin position="227"/>
        <end position="260"/>
    </location>
</feature>
<feature type="chain" id="PRO_5039899793" evidence="2">
    <location>
        <begin position="19"/>
        <end position="323"/>
    </location>
</feature>
<dbReference type="AlphaFoldDB" id="A0A9J6C9A3"/>
<feature type="signal peptide" evidence="2">
    <location>
        <begin position="1"/>
        <end position="18"/>
    </location>
</feature>
<feature type="region of interest" description="Disordered" evidence="1">
    <location>
        <begin position="102"/>
        <end position="166"/>
    </location>
</feature>
<sequence>MFTPFFLLIAGLKRVAWPPPPESSYFAPTAAAEPVEFHQQQQQHQHTQPQYQPISQQQQQLQQNQQVVQNFSAAPVAQHLPQQQHFQKQQQQQRPVSIHGFSSVQNPITVPPSKPLSPLPSLQTNFAPQYTPVQKQNNAYQSGSSPRGWAHVDSPRSPGAYAVNQQPKPFSQNASVAMPSYVAPLTPSNDFGQPQQAQNVVQYSPPQQPQAPQQQQQQPFMGTPLRKEAPVTQKPAPVYQSQPVATTFQGGSNRRGDLKWPPAAYKQQANEENEAQRKLALGPAFRPRRVNKDFSGFFAQNALQHTYPGYRVPPGTLHVGNAN</sequence>
<proteinExistence type="predicted"/>
<reference evidence="3" key="1">
    <citation type="submission" date="2021-03" db="EMBL/GenBank/DDBJ databases">
        <title>Chromosome level genome of the anhydrobiotic midge Polypedilum vanderplanki.</title>
        <authorList>
            <person name="Yoshida Y."/>
            <person name="Kikawada T."/>
            <person name="Gusev O."/>
        </authorList>
    </citation>
    <scope>NUCLEOTIDE SEQUENCE</scope>
    <source>
        <strain evidence="3">NIAS01</strain>
        <tissue evidence="3">Whole body or cell culture</tissue>
    </source>
</reference>
<feature type="compositionally biased region" description="Low complexity" evidence="1">
    <location>
        <begin position="38"/>
        <end position="58"/>
    </location>
</feature>
<dbReference type="EMBL" id="JADBJN010000002">
    <property type="protein sequence ID" value="KAG5678355.1"/>
    <property type="molecule type" value="Genomic_DNA"/>
</dbReference>
<evidence type="ECO:0000256" key="1">
    <source>
        <dbReference type="SAM" id="MobiDB-lite"/>
    </source>
</evidence>
<organism evidence="3 4">
    <name type="scientific">Polypedilum vanderplanki</name>
    <name type="common">Sleeping chironomid midge</name>
    <dbReference type="NCBI Taxonomy" id="319348"/>
    <lineage>
        <taxon>Eukaryota</taxon>
        <taxon>Metazoa</taxon>
        <taxon>Ecdysozoa</taxon>
        <taxon>Arthropoda</taxon>
        <taxon>Hexapoda</taxon>
        <taxon>Insecta</taxon>
        <taxon>Pterygota</taxon>
        <taxon>Neoptera</taxon>
        <taxon>Endopterygota</taxon>
        <taxon>Diptera</taxon>
        <taxon>Nematocera</taxon>
        <taxon>Chironomoidea</taxon>
        <taxon>Chironomidae</taxon>
        <taxon>Chironominae</taxon>
        <taxon>Polypedilum</taxon>
        <taxon>Polypedilum</taxon>
    </lineage>
</organism>
<dbReference type="OrthoDB" id="1293114at2759"/>
<comment type="caution">
    <text evidence="3">The sequence shown here is derived from an EMBL/GenBank/DDBJ whole genome shotgun (WGS) entry which is preliminary data.</text>
</comment>
<accession>A0A9J6C9A3</accession>
<dbReference type="Proteomes" id="UP001107558">
    <property type="component" value="Chromosome 2"/>
</dbReference>
<evidence type="ECO:0000256" key="2">
    <source>
        <dbReference type="SAM" id="SignalP"/>
    </source>
</evidence>
<feature type="compositionally biased region" description="Polar residues" evidence="1">
    <location>
        <begin position="239"/>
        <end position="252"/>
    </location>
</feature>
<feature type="compositionally biased region" description="Low complexity" evidence="1">
    <location>
        <begin position="210"/>
        <end position="219"/>
    </location>
</feature>
<name>A0A9J6C9A3_POLVA</name>
<keyword evidence="4" id="KW-1185">Reference proteome</keyword>
<feature type="compositionally biased region" description="Pro residues" evidence="1">
    <location>
        <begin position="109"/>
        <end position="118"/>
    </location>
</feature>